<proteinExistence type="predicted"/>
<evidence type="ECO:0000256" key="5">
    <source>
        <dbReference type="ARBA" id="ARBA00023242"/>
    </source>
</evidence>
<protein>
    <recommendedName>
        <fullName evidence="8">Zinc finger BED domain-containing protein RICESLEEPER 2-like</fullName>
    </recommendedName>
</protein>
<dbReference type="AlphaFoldDB" id="A0AAV3QPF2"/>
<dbReference type="SUPFAM" id="SSF53098">
    <property type="entry name" value="Ribonuclease H-like"/>
    <property type="match status" value="1"/>
</dbReference>
<evidence type="ECO:0000256" key="2">
    <source>
        <dbReference type="ARBA" id="ARBA00022723"/>
    </source>
</evidence>
<evidence type="ECO:0000256" key="4">
    <source>
        <dbReference type="ARBA" id="ARBA00022833"/>
    </source>
</evidence>
<dbReference type="PANTHER" id="PTHR46481:SF10">
    <property type="entry name" value="ZINC FINGER BED DOMAIN-CONTAINING PROTEIN 39"/>
    <property type="match status" value="1"/>
</dbReference>
<keyword evidence="5" id="KW-0539">Nucleus</keyword>
<dbReference type="GO" id="GO:0008270">
    <property type="term" value="F:zinc ion binding"/>
    <property type="evidence" value="ECO:0007669"/>
    <property type="project" value="UniProtKB-KW"/>
</dbReference>
<dbReference type="InterPro" id="IPR052035">
    <property type="entry name" value="ZnF_BED_domain_contain"/>
</dbReference>
<dbReference type="Proteomes" id="UP001454036">
    <property type="component" value="Unassembled WGS sequence"/>
</dbReference>
<keyword evidence="7" id="KW-1185">Reference proteome</keyword>
<reference evidence="6 7" key="1">
    <citation type="submission" date="2024-01" db="EMBL/GenBank/DDBJ databases">
        <title>The complete chloroplast genome sequence of Lithospermum erythrorhizon: insights into the phylogenetic relationship among Boraginaceae species and the maternal lineages of purple gromwells.</title>
        <authorList>
            <person name="Okada T."/>
            <person name="Watanabe K."/>
        </authorList>
    </citation>
    <scope>NUCLEOTIDE SEQUENCE [LARGE SCALE GENOMIC DNA]</scope>
</reference>
<evidence type="ECO:0000256" key="1">
    <source>
        <dbReference type="ARBA" id="ARBA00004123"/>
    </source>
</evidence>
<evidence type="ECO:0000256" key="3">
    <source>
        <dbReference type="ARBA" id="ARBA00022771"/>
    </source>
</evidence>
<evidence type="ECO:0000313" key="6">
    <source>
        <dbReference type="EMBL" id="GAA0165949.1"/>
    </source>
</evidence>
<evidence type="ECO:0000313" key="7">
    <source>
        <dbReference type="Proteomes" id="UP001454036"/>
    </source>
</evidence>
<evidence type="ECO:0008006" key="8">
    <source>
        <dbReference type="Google" id="ProtNLM"/>
    </source>
</evidence>
<comment type="subcellular location">
    <subcellularLocation>
        <location evidence="1">Nucleus</location>
    </subcellularLocation>
</comment>
<keyword evidence="4" id="KW-0862">Zinc</keyword>
<organism evidence="6 7">
    <name type="scientific">Lithospermum erythrorhizon</name>
    <name type="common">Purple gromwell</name>
    <name type="synonym">Lithospermum officinale var. erythrorhizon</name>
    <dbReference type="NCBI Taxonomy" id="34254"/>
    <lineage>
        <taxon>Eukaryota</taxon>
        <taxon>Viridiplantae</taxon>
        <taxon>Streptophyta</taxon>
        <taxon>Embryophyta</taxon>
        <taxon>Tracheophyta</taxon>
        <taxon>Spermatophyta</taxon>
        <taxon>Magnoliopsida</taxon>
        <taxon>eudicotyledons</taxon>
        <taxon>Gunneridae</taxon>
        <taxon>Pentapetalae</taxon>
        <taxon>asterids</taxon>
        <taxon>lamiids</taxon>
        <taxon>Boraginales</taxon>
        <taxon>Boraginaceae</taxon>
        <taxon>Boraginoideae</taxon>
        <taxon>Lithospermeae</taxon>
        <taxon>Lithospermum</taxon>
    </lineage>
</organism>
<keyword evidence="2" id="KW-0479">Metal-binding</keyword>
<comment type="caution">
    <text evidence="6">The sequence shown here is derived from an EMBL/GenBank/DDBJ whole genome shotgun (WGS) entry which is preliminary data.</text>
</comment>
<accession>A0AAV3QPF2</accession>
<dbReference type="EMBL" id="BAABME010005547">
    <property type="protein sequence ID" value="GAA0165949.1"/>
    <property type="molecule type" value="Genomic_DNA"/>
</dbReference>
<dbReference type="InterPro" id="IPR012337">
    <property type="entry name" value="RNaseH-like_sf"/>
</dbReference>
<dbReference type="PANTHER" id="PTHR46481">
    <property type="entry name" value="ZINC FINGER BED DOMAIN-CONTAINING PROTEIN 4"/>
    <property type="match status" value="1"/>
</dbReference>
<name>A0AAV3QPF2_LITER</name>
<dbReference type="GO" id="GO:0005634">
    <property type="term" value="C:nucleus"/>
    <property type="evidence" value="ECO:0007669"/>
    <property type="project" value="UniProtKB-SubCell"/>
</dbReference>
<sequence>MCLLLDISSIKIGNYKRGCLIFFELPPPPGGGEISDALFNYMRGWGIDDKVFSFSVDNAPSNDKALKLLASTMVRNKRLLLEGKLFHIRCYAHILNLIVQDGLTEIREIIKNDRNSVRHINGATSRLEKFAAIVKNIQLPTKMLILDVKTRWNSTYLMLDTAYGLGMDFLFIWRKTIICDLPNKG</sequence>
<keyword evidence="3" id="KW-0863">Zinc-finger</keyword>
<gene>
    <name evidence="6" type="ORF">LIER_21218</name>
</gene>